<sequence>MNFIFDKDIILENDAVQLRPILLTDFEYLKPLAIGDKKLLEYSPKPIYTEPLLLNFIKEAILNRENQTRYTFIAYCKKTQAYAGCTSFMNISNHDDKLEIGGTWFGRTFHRSGVNRNCKYLMLEYAFERLLAERIEFKTDERNIVSRKAIEAIGGKMEGVFRHHMLLSDGHRRNTVYYSILREEWPDLKVKLLK</sequence>
<comment type="caution">
    <text evidence="2">The sequence shown here is derived from an EMBL/GenBank/DDBJ whole genome shotgun (WGS) entry which is preliminary data.</text>
</comment>
<reference evidence="3" key="1">
    <citation type="journal article" date="2019" name="Int. J. Syst. Evol. Microbiol.">
        <title>The Global Catalogue of Microorganisms (GCM) 10K type strain sequencing project: providing services to taxonomists for standard genome sequencing and annotation.</title>
        <authorList>
            <consortium name="The Broad Institute Genomics Platform"/>
            <consortium name="The Broad Institute Genome Sequencing Center for Infectious Disease"/>
            <person name="Wu L."/>
            <person name="Ma J."/>
        </authorList>
    </citation>
    <scope>NUCLEOTIDE SEQUENCE [LARGE SCALE GENOMIC DNA]</scope>
    <source>
        <strain evidence="3">JCM 17858</strain>
    </source>
</reference>
<dbReference type="SUPFAM" id="SSF55729">
    <property type="entry name" value="Acyl-CoA N-acyltransferases (Nat)"/>
    <property type="match status" value="1"/>
</dbReference>
<dbReference type="Proteomes" id="UP001500394">
    <property type="component" value="Unassembled WGS sequence"/>
</dbReference>
<dbReference type="PANTHER" id="PTHR43610">
    <property type="entry name" value="BLL6696 PROTEIN"/>
    <property type="match status" value="1"/>
</dbReference>
<dbReference type="EMBL" id="BAABGR010000006">
    <property type="protein sequence ID" value="GAA4513251.1"/>
    <property type="molecule type" value="Genomic_DNA"/>
</dbReference>
<dbReference type="PANTHER" id="PTHR43610:SF1">
    <property type="entry name" value="N-ACETYLTRANSFERASE DOMAIN-CONTAINING PROTEIN"/>
    <property type="match status" value="1"/>
</dbReference>
<keyword evidence="3" id="KW-1185">Reference proteome</keyword>
<dbReference type="Gene3D" id="3.40.630.30">
    <property type="match status" value="1"/>
</dbReference>
<dbReference type="RefSeq" id="WP_345065208.1">
    <property type="nucleotide sequence ID" value="NZ_BAABGR010000006.1"/>
</dbReference>
<evidence type="ECO:0000259" key="1">
    <source>
        <dbReference type="PROSITE" id="PS51186"/>
    </source>
</evidence>
<evidence type="ECO:0000313" key="3">
    <source>
        <dbReference type="Proteomes" id="UP001500394"/>
    </source>
</evidence>
<dbReference type="Pfam" id="PF13302">
    <property type="entry name" value="Acetyltransf_3"/>
    <property type="match status" value="1"/>
</dbReference>
<evidence type="ECO:0000313" key="2">
    <source>
        <dbReference type="EMBL" id="GAA4513251.1"/>
    </source>
</evidence>
<name>A0ABP8QYE9_9SPHI</name>
<dbReference type="InterPro" id="IPR000182">
    <property type="entry name" value="GNAT_dom"/>
</dbReference>
<organism evidence="2 3">
    <name type="scientific">Sphingobacterium thermophilum</name>
    <dbReference type="NCBI Taxonomy" id="768534"/>
    <lineage>
        <taxon>Bacteria</taxon>
        <taxon>Pseudomonadati</taxon>
        <taxon>Bacteroidota</taxon>
        <taxon>Sphingobacteriia</taxon>
        <taxon>Sphingobacteriales</taxon>
        <taxon>Sphingobacteriaceae</taxon>
        <taxon>Sphingobacterium</taxon>
    </lineage>
</organism>
<dbReference type="InterPro" id="IPR016181">
    <property type="entry name" value="Acyl_CoA_acyltransferase"/>
</dbReference>
<accession>A0ABP8QYE9</accession>
<protein>
    <submittedName>
        <fullName evidence="2">GNAT family protein</fullName>
    </submittedName>
</protein>
<feature type="domain" description="N-acetyltransferase" evidence="1">
    <location>
        <begin position="16"/>
        <end position="183"/>
    </location>
</feature>
<dbReference type="PROSITE" id="PS51186">
    <property type="entry name" value="GNAT"/>
    <property type="match status" value="1"/>
</dbReference>
<proteinExistence type="predicted"/>
<gene>
    <name evidence="2" type="ORF">GCM10023173_08660</name>
</gene>